<gene>
    <name evidence="1" type="ORF">DESPIG_02762</name>
</gene>
<evidence type="ECO:0000313" key="2">
    <source>
        <dbReference type="Proteomes" id="UP000003676"/>
    </source>
</evidence>
<dbReference type="AlphaFoldDB" id="B6WXD7"/>
<evidence type="ECO:0000313" key="1">
    <source>
        <dbReference type="EMBL" id="EEB32364.1"/>
    </source>
</evidence>
<name>B6WXD7_9BACT</name>
<comment type="caution">
    <text evidence="1">The sequence shown here is derived from an EMBL/GenBank/DDBJ whole genome shotgun (WGS) entry which is preliminary data.</text>
</comment>
<protein>
    <submittedName>
        <fullName evidence="1">Uncharacterized protein</fullName>
    </submittedName>
</protein>
<reference evidence="1 2" key="2">
    <citation type="submission" date="2008-10" db="EMBL/GenBank/DDBJ databases">
        <authorList>
            <person name="Fulton L."/>
            <person name="Clifton S."/>
            <person name="Fulton B."/>
            <person name="Xu J."/>
            <person name="Minx P."/>
            <person name="Pepin K.H."/>
            <person name="Johnson M."/>
            <person name="Bhonagiri V."/>
            <person name="Nash W.E."/>
            <person name="Mardis E.R."/>
            <person name="Wilson R.K."/>
        </authorList>
    </citation>
    <scope>NUCLEOTIDE SEQUENCE [LARGE SCALE GENOMIC DNA]</scope>
    <source>
        <strain evidence="1 2">ATCC 29098</strain>
    </source>
</reference>
<reference evidence="1 2" key="1">
    <citation type="submission" date="2008-10" db="EMBL/GenBank/DDBJ databases">
        <title>Draft genome sequence of Desulvovibrio piger (ATCC 29098).</title>
        <authorList>
            <person name="Sudarsanam P."/>
            <person name="Ley R."/>
            <person name="Guruge J."/>
            <person name="Turnbaugh P.J."/>
            <person name="Mahowald M."/>
            <person name="Liep D."/>
            <person name="Gordon J."/>
        </authorList>
    </citation>
    <scope>NUCLEOTIDE SEQUENCE [LARGE SCALE GENOMIC DNA]</scope>
    <source>
        <strain evidence="1 2">ATCC 29098</strain>
    </source>
</reference>
<dbReference type="EMBL" id="ABXU01000080">
    <property type="protein sequence ID" value="EEB32364.1"/>
    <property type="molecule type" value="Genomic_DNA"/>
</dbReference>
<dbReference type="HOGENOM" id="CLU_3232704_0_0_7"/>
<proteinExistence type="predicted"/>
<accession>B6WXD7</accession>
<dbReference type="Proteomes" id="UP000003676">
    <property type="component" value="Unassembled WGS sequence"/>
</dbReference>
<sequence>MRENLAHFAACHKPGMGRGVPCRPNGRRGQVFTASGFLRMKKH</sequence>
<organism evidence="1 2">
    <name type="scientific">Desulfovibrio piger ATCC 29098</name>
    <dbReference type="NCBI Taxonomy" id="411464"/>
    <lineage>
        <taxon>Bacteria</taxon>
        <taxon>Pseudomonadati</taxon>
        <taxon>Thermodesulfobacteriota</taxon>
        <taxon>Desulfovibrionia</taxon>
        <taxon>Desulfovibrionales</taxon>
        <taxon>Desulfovibrionaceae</taxon>
        <taxon>Desulfovibrio</taxon>
    </lineage>
</organism>